<evidence type="ECO:0000313" key="3">
    <source>
        <dbReference type="EMBL" id="BBN14598.1"/>
    </source>
</evidence>
<feature type="domain" description="GIY-YIG" evidence="2">
    <location>
        <begin position="171"/>
        <end position="257"/>
    </location>
</feature>
<dbReference type="InterPro" id="IPR050381">
    <property type="entry name" value="SLX1_endonuclease"/>
</dbReference>
<evidence type="ECO:0000256" key="1">
    <source>
        <dbReference type="SAM" id="MobiDB-lite"/>
    </source>
</evidence>
<reference evidence="6" key="3">
    <citation type="journal article" date="2020" name="Curr. Biol.">
        <title>Chromatin organization in early land plants reveals an ancestral association between H3K27me3, transposons, and constitutive heterochromatin.</title>
        <authorList>
            <person name="Montgomery S.A."/>
            <person name="Tanizawa Y."/>
            <person name="Galik B."/>
            <person name="Wang N."/>
            <person name="Ito T."/>
            <person name="Mochizuki T."/>
            <person name="Akimcheva S."/>
            <person name="Bowman J.L."/>
            <person name="Cognat V."/>
            <person name="Marechal-Drouard L."/>
            <person name="Ekker H."/>
            <person name="Hong S.F."/>
            <person name="Kohchi T."/>
            <person name="Lin S.S."/>
            <person name="Liu L.D."/>
            <person name="Nakamura Y."/>
            <person name="Valeeva L.R."/>
            <person name="Shakirov E.V."/>
            <person name="Shippen D.E."/>
            <person name="Wei W.L."/>
            <person name="Yagura M."/>
            <person name="Yamaoka S."/>
            <person name="Yamato K.T."/>
            <person name="Liu C."/>
            <person name="Berger F."/>
        </authorList>
    </citation>
    <scope>NUCLEOTIDE SEQUENCE [LARGE SCALE GENOMIC DNA]</scope>
    <source>
        <strain evidence="6">Tak-1</strain>
    </source>
</reference>
<organism evidence="4 5">
    <name type="scientific">Marchantia polymorpha subsp. ruderalis</name>
    <dbReference type="NCBI Taxonomy" id="1480154"/>
    <lineage>
        <taxon>Eukaryota</taxon>
        <taxon>Viridiplantae</taxon>
        <taxon>Streptophyta</taxon>
        <taxon>Embryophyta</taxon>
        <taxon>Marchantiophyta</taxon>
        <taxon>Marchantiopsida</taxon>
        <taxon>Marchantiidae</taxon>
        <taxon>Marchantiales</taxon>
        <taxon>Marchantiaceae</taxon>
        <taxon>Marchantia</taxon>
    </lineage>
</organism>
<dbReference type="AlphaFoldDB" id="A0A176W407"/>
<sequence>MLHASRLVLWQSTVPHQQQQLGRFMAGCFCLKPRAVVRISSRHSSFVANRASSCMVGRVCNSSAGRVGGGGDREGSRSAGRTGDRCSVNAVSTIASIDEQTNLNQKPLYDELQRYGVDEADYDFTANNTVSISAVPPMDCKGTKEIAFRKRKATELEVNHPTLKEESGVIEDWCAYLLLSSDSHKTYVGVTYDIRRRLRQHNGEIAGGAKAARTGRPWSLVCTVRGFGTRSEACQFEWRWKAAAAKIKTVSRSETEVYESPLIIRRRAALDETLNSKDEWKGLQVQWHS</sequence>
<accession>A0A176W407</accession>
<dbReference type="Proteomes" id="UP001162541">
    <property type="component" value="Chromosome 6"/>
</dbReference>
<name>A0A176W407_MARPO</name>
<dbReference type="InterPro" id="IPR035901">
    <property type="entry name" value="GIY-YIG_endonuc_sf"/>
</dbReference>
<evidence type="ECO:0000313" key="5">
    <source>
        <dbReference type="Proteomes" id="UP000077202"/>
    </source>
</evidence>
<proteinExistence type="predicted"/>
<dbReference type="PANTHER" id="PTHR20208:SF13">
    <property type="entry name" value="STRUCTURE-SPECIFIC ENDONUCLEASE SUBUNIT SLX1"/>
    <property type="match status" value="1"/>
</dbReference>
<dbReference type="EMBL" id="AP019871">
    <property type="protein sequence ID" value="BBN14598.1"/>
    <property type="molecule type" value="Genomic_DNA"/>
</dbReference>
<gene>
    <name evidence="4" type="ORF">AXG93_441s1120</name>
    <name evidence="3" type="ORF">Mp_6g12900</name>
</gene>
<keyword evidence="5" id="KW-1185">Reference proteome</keyword>
<dbReference type="EMBL" id="LVLJ01001919">
    <property type="protein sequence ID" value="OAE27351.1"/>
    <property type="molecule type" value="Genomic_DNA"/>
</dbReference>
<evidence type="ECO:0000259" key="2">
    <source>
        <dbReference type="PROSITE" id="PS50164"/>
    </source>
</evidence>
<dbReference type="PROSITE" id="PS50164">
    <property type="entry name" value="GIY_YIG"/>
    <property type="match status" value="1"/>
</dbReference>
<evidence type="ECO:0000313" key="6">
    <source>
        <dbReference type="Proteomes" id="UP001162541"/>
    </source>
</evidence>
<dbReference type="SUPFAM" id="SSF82771">
    <property type="entry name" value="GIY-YIG endonuclease"/>
    <property type="match status" value="1"/>
</dbReference>
<dbReference type="InterPro" id="IPR000305">
    <property type="entry name" value="GIY-YIG_endonuc"/>
</dbReference>
<dbReference type="CDD" id="cd10455">
    <property type="entry name" value="GIY-YIG_SLX1"/>
    <property type="match status" value="1"/>
</dbReference>
<dbReference type="Proteomes" id="UP000077202">
    <property type="component" value="Unassembled WGS sequence"/>
</dbReference>
<dbReference type="Gene3D" id="3.40.1440.10">
    <property type="entry name" value="GIY-YIG endonuclease"/>
    <property type="match status" value="1"/>
</dbReference>
<protein>
    <recommendedName>
        <fullName evidence="2">GIY-YIG domain-containing protein</fullName>
    </recommendedName>
</protein>
<reference evidence="3" key="2">
    <citation type="journal article" date="2019" name="Curr. Biol.">
        <title>Chromatin organization in early land plants reveals an ancestral association between H3K27me3, transposons, and constitutive heterochromatin.</title>
        <authorList>
            <person name="Montgomery S.A."/>
            <person name="Tanizawa Y."/>
            <person name="Galik B."/>
            <person name="Wang N."/>
            <person name="Ito T."/>
            <person name="Mochizuki T."/>
            <person name="Akimcheva S."/>
            <person name="Bowman J."/>
            <person name="Cognat V."/>
            <person name="Drouard L."/>
            <person name="Ekker H."/>
            <person name="Houng S."/>
            <person name="Kohchi T."/>
            <person name="Lin S."/>
            <person name="Liu L.D."/>
            <person name="Nakamura Y."/>
            <person name="Valeeva L.R."/>
            <person name="Shakirov E.V."/>
            <person name="Shippen D.E."/>
            <person name="Wei W."/>
            <person name="Yagura M."/>
            <person name="Yamaoka S."/>
            <person name="Yamato K.T."/>
            <person name="Liu C."/>
            <person name="Berger F."/>
        </authorList>
    </citation>
    <scope>NUCLEOTIDE SEQUENCE [LARGE SCALE GENOMIC DNA]</scope>
    <source>
        <strain evidence="3">Tak-1</strain>
    </source>
</reference>
<reference evidence="4 5" key="1">
    <citation type="submission" date="2016-03" db="EMBL/GenBank/DDBJ databases">
        <title>Mechanisms controlling the formation of the plant cell surface in tip-growing cells are functionally conserved among land plants.</title>
        <authorList>
            <person name="Honkanen S."/>
            <person name="Jones V.A."/>
            <person name="Morieri G."/>
            <person name="Champion C."/>
            <person name="Hetherington A.J."/>
            <person name="Kelly S."/>
            <person name="Saint-Marcoux D."/>
            <person name="Proust H."/>
            <person name="Prescott H."/>
            <person name="Dolan L."/>
        </authorList>
    </citation>
    <scope>NUCLEOTIDE SEQUENCE [LARGE SCALE GENOMIC DNA]</scope>
    <source>
        <strain evidence="5">cv. Tak-1 and cv. Tak-2</strain>
        <tissue evidence="4">Whole gametophyte</tissue>
    </source>
</reference>
<feature type="region of interest" description="Disordered" evidence="1">
    <location>
        <begin position="65"/>
        <end position="84"/>
    </location>
</feature>
<evidence type="ECO:0000313" key="4">
    <source>
        <dbReference type="EMBL" id="OAE27351.1"/>
    </source>
</evidence>
<dbReference type="Pfam" id="PF01541">
    <property type="entry name" value="GIY-YIG"/>
    <property type="match status" value="1"/>
</dbReference>
<dbReference type="PANTHER" id="PTHR20208">
    <property type="entry name" value="STRUCTURE-SPECIFIC ENDONUCLEASE SUBUNIT SLX1"/>
    <property type="match status" value="1"/>
</dbReference>